<evidence type="ECO:0000256" key="1">
    <source>
        <dbReference type="SAM" id="Phobius"/>
    </source>
</evidence>
<name>A0A0G1JB31_9BACT</name>
<evidence type="ECO:0000313" key="2">
    <source>
        <dbReference type="EMBL" id="KKT68563.1"/>
    </source>
</evidence>
<evidence type="ECO:0000313" key="3">
    <source>
        <dbReference type="Proteomes" id="UP000034154"/>
    </source>
</evidence>
<keyword evidence="1" id="KW-0812">Transmembrane</keyword>
<organism evidence="2 3">
    <name type="scientific">Candidatus Uhrbacteria bacterium GW2011_GWF2_44_350</name>
    <dbReference type="NCBI Taxonomy" id="1619000"/>
    <lineage>
        <taxon>Bacteria</taxon>
        <taxon>Candidatus Uhriibacteriota</taxon>
    </lineage>
</organism>
<sequence length="232" mass="27128">MVLFIYVSCLISVAHAGLGEVLSSETFQGILFYTLWIGILGYYVFQWFRPNSRRSLFIIPPERRKEFDAAAEEVGMPLETFMCFAIENYMERRRLEISGRGRFPASPSSAKFEKKSGFIFSLSEEYFRLMTQLVFRLPVKGPRDVVREALRRLNASLEEVDHSNIAFLSPAINQYRNFGSKRKRCFIDFVLSESESLEKYRKILGLRTQDEVIVEALYRLDEETREELVRQD</sequence>
<dbReference type="AlphaFoldDB" id="A0A0G1JB31"/>
<reference evidence="2 3" key="1">
    <citation type="journal article" date="2015" name="Nature">
        <title>rRNA introns, odd ribosomes, and small enigmatic genomes across a large radiation of phyla.</title>
        <authorList>
            <person name="Brown C.T."/>
            <person name="Hug L.A."/>
            <person name="Thomas B.C."/>
            <person name="Sharon I."/>
            <person name="Castelle C.J."/>
            <person name="Singh A."/>
            <person name="Wilkins M.J."/>
            <person name="Williams K.H."/>
            <person name="Banfield J.F."/>
        </authorList>
    </citation>
    <scope>NUCLEOTIDE SEQUENCE [LARGE SCALE GENOMIC DNA]</scope>
</reference>
<keyword evidence="1" id="KW-1133">Transmembrane helix</keyword>
<dbReference type="Proteomes" id="UP000034154">
    <property type="component" value="Unassembled WGS sequence"/>
</dbReference>
<proteinExistence type="predicted"/>
<protein>
    <submittedName>
        <fullName evidence="2">Uncharacterized protein</fullName>
    </submittedName>
</protein>
<keyword evidence="1" id="KW-0472">Membrane</keyword>
<gene>
    <name evidence="2" type="ORF">UW63_C0074G0003</name>
</gene>
<dbReference type="EMBL" id="LCJB01000074">
    <property type="protein sequence ID" value="KKT68563.1"/>
    <property type="molecule type" value="Genomic_DNA"/>
</dbReference>
<accession>A0A0G1JB31</accession>
<feature type="transmembrane region" description="Helical" evidence="1">
    <location>
        <begin position="26"/>
        <end position="45"/>
    </location>
</feature>
<comment type="caution">
    <text evidence="2">The sequence shown here is derived from an EMBL/GenBank/DDBJ whole genome shotgun (WGS) entry which is preliminary data.</text>
</comment>